<dbReference type="AlphaFoldDB" id="C1N409"/>
<keyword evidence="1" id="KW-0677">Repeat</keyword>
<dbReference type="STRING" id="564608.C1N409"/>
<dbReference type="eggNOG" id="KOG2160">
    <property type="taxonomic scope" value="Eukaryota"/>
</dbReference>
<evidence type="ECO:0000313" key="3">
    <source>
        <dbReference type="EMBL" id="EEH53529.1"/>
    </source>
</evidence>
<dbReference type="EMBL" id="GG663746">
    <property type="protein sequence ID" value="EEH53529.1"/>
    <property type="molecule type" value="Genomic_DNA"/>
</dbReference>
<protein>
    <submittedName>
        <fullName evidence="3">Predicted protein</fullName>
    </submittedName>
</protein>
<dbReference type="PANTHER" id="PTHR19316:SF18">
    <property type="entry name" value="HSP70-BINDING PROTEIN 1"/>
    <property type="match status" value="1"/>
</dbReference>
<dbReference type="GO" id="GO:0005783">
    <property type="term" value="C:endoplasmic reticulum"/>
    <property type="evidence" value="ECO:0007669"/>
    <property type="project" value="TreeGrafter"/>
</dbReference>
<dbReference type="OMA" id="DEMQLCA"/>
<organism evidence="4">
    <name type="scientific">Micromonas pusilla (strain CCMP1545)</name>
    <name type="common">Picoplanktonic green alga</name>
    <dbReference type="NCBI Taxonomy" id="564608"/>
    <lineage>
        <taxon>Eukaryota</taxon>
        <taxon>Viridiplantae</taxon>
        <taxon>Chlorophyta</taxon>
        <taxon>Mamiellophyceae</taxon>
        <taxon>Mamiellales</taxon>
        <taxon>Mamiellaceae</taxon>
        <taxon>Micromonas</taxon>
    </lineage>
</organism>
<evidence type="ECO:0000259" key="2">
    <source>
        <dbReference type="Pfam" id="PF08609"/>
    </source>
</evidence>
<gene>
    <name evidence="3" type="ORF">MICPUCDRAFT_52367</name>
</gene>
<evidence type="ECO:0000256" key="1">
    <source>
        <dbReference type="ARBA" id="ARBA00022737"/>
    </source>
</evidence>
<feature type="domain" description="Nucleotide exchange factor Fes1" evidence="2">
    <location>
        <begin position="14"/>
        <end position="102"/>
    </location>
</feature>
<dbReference type="InterPro" id="IPR011989">
    <property type="entry name" value="ARM-like"/>
</dbReference>
<dbReference type="Gene3D" id="1.25.10.10">
    <property type="entry name" value="Leucine-rich Repeat Variant"/>
    <property type="match status" value="1"/>
</dbReference>
<sequence length="372" mass="39674">MADRPTPQPDKNWNAILKWSLAQTDENAGAEPARQISEEEKKWFTEAVASGVVDEIKRMKDITAVLSTRAREVIDAEELDARCELLEELIDRVGSIDNGGDLHTIGGLAPLVETMKGSPHARLRAASAEALGVTVQNHAKAQADALACGAMAPLLAMAAGKDGGDAPCSDADLAETVGGDEETARARTRASFQLTRAKALYALSCLLRGCVAAQKAFALGDGFAILRACLLVDSAKIRTKVLHLARHLCQLDMIFMRAGVESGYVLAAAAALSGSLPRDFGAVADVALREDAERANVELAQVREAALRFIVDCAKKVDFEEVPKAVDHLRGTHVENALRSVRAAHEGMSAEDASACADEIALRVELERMLEG</sequence>
<proteinExistence type="predicted"/>
<dbReference type="OrthoDB" id="10250458at2759"/>
<dbReference type="GO" id="GO:0000774">
    <property type="term" value="F:adenyl-nucleotide exchange factor activity"/>
    <property type="evidence" value="ECO:0007669"/>
    <property type="project" value="TreeGrafter"/>
</dbReference>
<keyword evidence="4" id="KW-1185">Reference proteome</keyword>
<dbReference type="Pfam" id="PF08609">
    <property type="entry name" value="Fes1"/>
    <property type="match status" value="1"/>
</dbReference>
<reference evidence="3 4" key="1">
    <citation type="journal article" date="2009" name="Science">
        <title>Green evolution and dynamic adaptations revealed by genomes of the marine picoeukaryotes Micromonas.</title>
        <authorList>
            <person name="Worden A.Z."/>
            <person name="Lee J.H."/>
            <person name="Mock T."/>
            <person name="Rouze P."/>
            <person name="Simmons M.P."/>
            <person name="Aerts A.L."/>
            <person name="Allen A.E."/>
            <person name="Cuvelier M.L."/>
            <person name="Derelle E."/>
            <person name="Everett M.V."/>
            <person name="Foulon E."/>
            <person name="Grimwood J."/>
            <person name="Gundlach H."/>
            <person name="Henrissat B."/>
            <person name="Napoli C."/>
            <person name="McDonald S.M."/>
            <person name="Parker M.S."/>
            <person name="Rombauts S."/>
            <person name="Salamov A."/>
            <person name="Von Dassow P."/>
            <person name="Badger J.H."/>
            <person name="Coutinho P.M."/>
            <person name="Demir E."/>
            <person name="Dubchak I."/>
            <person name="Gentemann C."/>
            <person name="Eikrem W."/>
            <person name="Gready J.E."/>
            <person name="John U."/>
            <person name="Lanier W."/>
            <person name="Lindquist E.A."/>
            <person name="Lucas S."/>
            <person name="Mayer K.F."/>
            <person name="Moreau H."/>
            <person name="Not F."/>
            <person name="Otillar R."/>
            <person name="Panaud O."/>
            <person name="Pangilinan J."/>
            <person name="Paulsen I."/>
            <person name="Piegu B."/>
            <person name="Poliakov A."/>
            <person name="Robbens S."/>
            <person name="Schmutz J."/>
            <person name="Toulza E."/>
            <person name="Wyss T."/>
            <person name="Zelensky A."/>
            <person name="Zhou K."/>
            <person name="Armbrust E.V."/>
            <person name="Bhattacharya D."/>
            <person name="Goodenough U.W."/>
            <person name="Van de Peer Y."/>
            <person name="Grigoriev I.V."/>
        </authorList>
    </citation>
    <scope>NUCLEOTIDE SEQUENCE [LARGE SCALE GENOMIC DNA]</scope>
    <source>
        <strain evidence="3 4">CCMP1545</strain>
    </source>
</reference>
<dbReference type="KEGG" id="mpp:MICPUCDRAFT_52367"/>
<dbReference type="SUPFAM" id="SSF48371">
    <property type="entry name" value="ARM repeat"/>
    <property type="match status" value="1"/>
</dbReference>
<evidence type="ECO:0000313" key="4">
    <source>
        <dbReference type="Proteomes" id="UP000001876"/>
    </source>
</evidence>
<name>C1N409_MICPC</name>
<dbReference type="GeneID" id="9688150"/>
<dbReference type="Proteomes" id="UP000001876">
    <property type="component" value="Unassembled WGS sequence"/>
</dbReference>
<dbReference type="PANTHER" id="PTHR19316">
    <property type="entry name" value="PROTEIN FOLDING REGULATOR"/>
    <property type="match status" value="1"/>
</dbReference>
<dbReference type="RefSeq" id="XP_003062710.1">
    <property type="nucleotide sequence ID" value="XM_003062664.1"/>
</dbReference>
<dbReference type="InterPro" id="IPR050693">
    <property type="entry name" value="Hsp70_NEF-Inhibitors"/>
</dbReference>
<dbReference type="InterPro" id="IPR013918">
    <property type="entry name" value="Nucleotide_exch_fac_Fes1"/>
</dbReference>
<accession>C1N409</accession>
<dbReference type="InterPro" id="IPR016024">
    <property type="entry name" value="ARM-type_fold"/>
</dbReference>